<dbReference type="Gene3D" id="1.20.1280.50">
    <property type="match status" value="1"/>
</dbReference>
<reference evidence="3" key="3">
    <citation type="submission" date="2015-04" db="UniProtKB">
        <authorList>
            <consortium name="EnsemblPlants"/>
        </authorList>
    </citation>
    <scope>IDENTIFICATION</scope>
    <source>
        <strain evidence="3">cv. Jemalong A17</strain>
    </source>
</reference>
<protein>
    <submittedName>
        <fullName evidence="2">F-box/LRR protein</fullName>
    </submittedName>
</protein>
<dbReference type="InterPro" id="IPR001810">
    <property type="entry name" value="F-box_dom"/>
</dbReference>
<feature type="domain" description="F-box" evidence="1">
    <location>
        <begin position="38"/>
        <end position="85"/>
    </location>
</feature>
<reference evidence="2 4" key="1">
    <citation type="journal article" date="2011" name="Nature">
        <title>The Medicago genome provides insight into the evolution of rhizobial symbioses.</title>
        <authorList>
            <person name="Young N.D."/>
            <person name="Debelle F."/>
            <person name="Oldroyd G.E."/>
            <person name="Geurts R."/>
            <person name="Cannon S.B."/>
            <person name="Udvardi M.K."/>
            <person name="Benedito V.A."/>
            <person name="Mayer K.F."/>
            <person name="Gouzy J."/>
            <person name="Schoof H."/>
            <person name="Van de Peer Y."/>
            <person name="Proost S."/>
            <person name="Cook D.R."/>
            <person name="Meyers B.C."/>
            <person name="Spannagl M."/>
            <person name="Cheung F."/>
            <person name="De Mita S."/>
            <person name="Krishnakumar V."/>
            <person name="Gundlach H."/>
            <person name="Zhou S."/>
            <person name="Mudge J."/>
            <person name="Bharti A.K."/>
            <person name="Murray J.D."/>
            <person name="Naoumkina M.A."/>
            <person name="Rosen B."/>
            <person name="Silverstein K.A."/>
            <person name="Tang H."/>
            <person name="Rombauts S."/>
            <person name="Zhao P.X."/>
            <person name="Zhou P."/>
            <person name="Barbe V."/>
            <person name="Bardou P."/>
            <person name="Bechner M."/>
            <person name="Bellec A."/>
            <person name="Berger A."/>
            <person name="Berges H."/>
            <person name="Bidwell S."/>
            <person name="Bisseling T."/>
            <person name="Choisne N."/>
            <person name="Couloux A."/>
            <person name="Denny R."/>
            <person name="Deshpande S."/>
            <person name="Dai X."/>
            <person name="Doyle J.J."/>
            <person name="Dudez A.M."/>
            <person name="Farmer A.D."/>
            <person name="Fouteau S."/>
            <person name="Franken C."/>
            <person name="Gibelin C."/>
            <person name="Gish J."/>
            <person name="Goldstein S."/>
            <person name="Gonzalez A.J."/>
            <person name="Green P.J."/>
            <person name="Hallab A."/>
            <person name="Hartog M."/>
            <person name="Hua A."/>
            <person name="Humphray S.J."/>
            <person name="Jeong D.H."/>
            <person name="Jing Y."/>
            <person name="Jocker A."/>
            <person name="Kenton S.M."/>
            <person name="Kim D.J."/>
            <person name="Klee K."/>
            <person name="Lai H."/>
            <person name="Lang C."/>
            <person name="Lin S."/>
            <person name="Macmil S.L."/>
            <person name="Magdelenat G."/>
            <person name="Matthews L."/>
            <person name="McCorrison J."/>
            <person name="Monaghan E.L."/>
            <person name="Mun J.H."/>
            <person name="Najar F.Z."/>
            <person name="Nicholson C."/>
            <person name="Noirot C."/>
            <person name="O'Bleness M."/>
            <person name="Paule C.R."/>
            <person name="Poulain J."/>
            <person name="Prion F."/>
            <person name="Qin B."/>
            <person name="Qu C."/>
            <person name="Retzel E.F."/>
            <person name="Riddle C."/>
            <person name="Sallet E."/>
            <person name="Samain S."/>
            <person name="Samson N."/>
            <person name="Sanders I."/>
            <person name="Saurat O."/>
            <person name="Scarpelli C."/>
            <person name="Schiex T."/>
            <person name="Segurens B."/>
            <person name="Severin A.J."/>
            <person name="Sherrier D.J."/>
            <person name="Shi R."/>
            <person name="Sims S."/>
            <person name="Singer S.R."/>
            <person name="Sinharoy S."/>
            <person name="Sterck L."/>
            <person name="Viollet A."/>
            <person name="Wang B.B."/>
            <person name="Wang K."/>
            <person name="Wang M."/>
            <person name="Wang X."/>
            <person name="Warfsmann J."/>
            <person name="Weissenbach J."/>
            <person name="White D.D."/>
            <person name="White J.D."/>
            <person name="Wiley G.B."/>
            <person name="Wincker P."/>
            <person name="Xing Y."/>
            <person name="Yang L."/>
            <person name="Yao Z."/>
            <person name="Ying F."/>
            <person name="Zhai J."/>
            <person name="Zhou L."/>
            <person name="Zuber A."/>
            <person name="Denarie J."/>
            <person name="Dixon R.A."/>
            <person name="May G.D."/>
            <person name="Schwartz D.C."/>
            <person name="Rogers J."/>
            <person name="Quetier F."/>
            <person name="Town C.D."/>
            <person name="Roe B.A."/>
        </authorList>
    </citation>
    <scope>NUCLEOTIDE SEQUENCE [LARGE SCALE GENOMIC DNA]</scope>
    <source>
        <strain evidence="2">A17</strain>
        <strain evidence="3 4">cv. Jemalong A17</strain>
    </source>
</reference>
<dbReference type="OMA" id="ECINWAD"/>
<dbReference type="eggNOG" id="KOG1947">
    <property type="taxonomic scope" value="Eukaryota"/>
</dbReference>
<dbReference type="Pfam" id="PF12937">
    <property type="entry name" value="F-box-like"/>
    <property type="match status" value="1"/>
</dbReference>
<evidence type="ECO:0000259" key="1">
    <source>
        <dbReference type="PROSITE" id="PS50181"/>
    </source>
</evidence>
<dbReference type="GO" id="GO:1905761">
    <property type="term" value="F:SCF ubiquitin ligase complex binding"/>
    <property type="evidence" value="ECO:0000318"/>
    <property type="project" value="GO_Central"/>
</dbReference>
<name>G7J796_MEDTR</name>
<dbReference type="PANTHER" id="PTHR38926:SF2">
    <property type="entry name" value="F-BOX_LRR-REPEAT PROTEIN 21-RELATED"/>
    <property type="match status" value="1"/>
</dbReference>
<dbReference type="InterPro" id="IPR032675">
    <property type="entry name" value="LRR_dom_sf"/>
</dbReference>
<dbReference type="SUPFAM" id="SSF52047">
    <property type="entry name" value="RNI-like"/>
    <property type="match status" value="1"/>
</dbReference>
<evidence type="ECO:0000313" key="4">
    <source>
        <dbReference type="Proteomes" id="UP000002051"/>
    </source>
</evidence>
<dbReference type="PROSITE" id="PS50181">
    <property type="entry name" value="FBOX"/>
    <property type="match status" value="1"/>
</dbReference>
<reference evidence="2 4" key="2">
    <citation type="journal article" date="2014" name="BMC Genomics">
        <title>An improved genome release (version Mt4.0) for the model legume Medicago truncatula.</title>
        <authorList>
            <person name="Tang H."/>
            <person name="Krishnakumar V."/>
            <person name="Bidwell S."/>
            <person name="Rosen B."/>
            <person name="Chan A."/>
            <person name="Zhou S."/>
            <person name="Gentzbittel L."/>
            <person name="Childs K.L."/>
            <person name="Yandell M."/>
            <person name="Gundlach H."/>
            <person name="Mayer K.F."/>
            <person name="Schwartz D.C."/>
            <person name="Town C.D."/>
        </authorList>
    </citation>
    <scope>GENOME REANNOTATION</scope>
    <source>
        <strain evidence="3 4">cv. Jemalong A17</strain>
    </source>
</reference>
<dbReference type="EMBL" id="CM001219">
    <property type="protein sequence ID" value="AES71656.1"/>
    <property type="molecule type" value="Genomic_DNA"/>
</dbReference>
<gene>
    <name evidence="2" type="ordered locus">MTR_3g080360</name>
</gene>
<proteinExistence type="predicted"/>
<keyword evidence="4" id="KW-1185">Reference proteome</keyword>
<dbReference type="PaxDb" id="3880-AES71656"/>
<dbReference type="Gene3D" id="3.80.10.10">
    <property type="entry name" value="Ribonuclease Inhibitor"/>
    <property type="match status" value="1"/>
</dbReference>
<evidence type="ECO:0000313" key="3">
    <source>
        <dbReference type="EnsemblPlants" id="AES71656"/>
    </source>
</evidence>
<dbReference type="Proteomes" id="UP000002051">
    <property type="component" value="Chromosome 3"/>
</dbReference>
<organism evidence="2 4">
    <name type="scientific">Medicago truncatula</name>
    <name type="common">Barrel medic</name>
    <name type="synonym">Medicago tribuloides</name>
    <dbReference type="NCBI Taxonomy" id="3880"/>
    <lineage>
        <taxon>Eukaryota</taxon>
        <taxon>Viridiplantae</taxon>
        <taxon>Streptophyta</taxon>
        <taxon>Embryophyta</taxon>
        <taxon>Tracheophyta</taxon>
        <taxon>Spermatophyta</taxon>
        <taxon>Magnoliopsida</taxon>
        <taxon>eudicotyledons</taxon>
        <taxon>Gunneridae</taxon>
        <taxon>Pentapetalae</taxon>
        <taxon>rosids</taxon>
        <taxon>fabids</taxon>
        <taxon>Fabales</taxon>
        <taxon>Fabaceae</taxon>
        <taxon>Papilionoideae</taxon>
        <taxon>50 kb inversion clade</taxon>
        <taxon>NPAAA clade</taxon>
        <taxon>Hologalegina</taxon>
        <taxon>IRL clade</taxon>
        <taxon>Trifolieae</taxon>
        <taxon>Medicago</taxon>
    </lineage>
</organism>
<dbReference type="CDD" id="cd22164">
    <property type="entry name" value="F-box_AtSKIP19-like"/>
    <property type="match status" value="1"/>
</dbReference>
<dbReference type="EnsemblPlants" id="AES71656">
    <property type="protein sequence ID" value="AES71656"/>
    <property type="gene ID" value="MTR_3g080360"/>
</dbReference>
<dbReference type="AlphaFoldDB" id="G7J796"/>
<dbReference type="HOGENOM" id="CLU_044915_0_0_1"/>
<accession>G7J796</accession>
<dbReference type="PANTHER" id="PTHR38926">
    <property type="entry name" value="F-BOX DOMAIN CONTAINING PROTEIN, EXPRESSED"/>
    <property type="match status" value="1"/>
</dbReference>
<sequence length="285" mass="32442">MVSIKGYKNTGIKLSNRFSSLAISSTPAMEEESESTKRPNWLDLPSDLTANIFKRLSVLTILSDVSLVCTQWLKICKNPLTWRTIYMPKYIDANPWEMEKICYNAVKLSCGHLESIIIEDYYGTSDLLKLIADNGSHLRCMKVMNYNIVTDEEFSDVVRKLPRLEKVFVPVFHTAEATLEALGRSCPLLKWLQYNSCSLDSCDSDKMAFLIAETMPGLCHLDMRGHKLTELGVLAIIDKCPLLEYLDISFCLNLNEDLKKRCIDQIKDLQLPYVIRKGALTRKGD</sequence>
<evidence type="ECO:0000313" key="2">
    <source>
        <dbReference type="EMBL" id="AES71656.1"/>
    </source>
</evidence>